<keyword evidence="3" id="KW-0274">FAD</keyword>
<accession>A0ABT2B4E8</accession>
<evidence type="ECO:0000313" key="6">
    <source>
        <dbReference type="EMBL" id="MCS0602955.1"/>
    </source>
</evidence>
<dbReference type="InterPro" id="IPR016170">
    <property type="entry name" value="Cytok_DH_C_sf"/>
</dbReference>
<dbReference type="InterPro" id="IPR036318">
    <property type="entry name" value="FAD-bd_PCMH-like_sf"/>
</dbReference>
<evidence type="ECO:0000259" key="5">
    <source>
        <dbReference type="PROSITE" id="PS51387"/>
    </source>
</evidence>
<organism evidence="6 7">
    <name type="scientific">Streptomyces pyxinicus</name>
    <dbReference type="NCBI Taxonomy" id="2970331"/>
    <lineage>
        <taxon>Bacteria</taxon>
        <taxon>Bacillati</taxon>
        <taxon>Actinomycetota</taxon>
        <taxon>Actinomycetes</taxon>
        <taxon>Kitasatosporales</taxon>
        <taxon>Streptomycetaceae</taxon>
        <taxon>Streptomyces</taxon>
    </lineage>
</organism>
<feature type="domain" description="FAD-binding PCMH-type" evidence="5">
    <location>
        <begin position="53"/>
        <end position="242"/>
    </location>
</feature>
<dbReference type="InterPro" id="IPR006094">
    <property type="entry name" value="Oxid_FAD_bind_N"/>
</dbReference>
<dbReference type="SUPFAM" id="SSF55103">
    <property type="entry name" value="FAD-linked oxidases, C-terminal domain"/>
    <property type="match status" value="1"/>
</dbReference>
<dbReference type="Gene3D" id="3.40.462.10">
    <property type="entry name" value="FAD-linked oxidases, C-terminal domain"/>
    <property type="match status" value="1"/>
</dbReference>
<dbReference type="InterPro" id="IPR016166">
    <property type="entry name" value="FAD-bd_PCMH"/>
</dbReference>
<dbReference type="Proteomes" id="UP001205612">
    <property type="component" value="Unassembled WGS sequence"/>
</dbReference>
<dbReference type="PANTHER" id="PTHR11748:SF111">
    <property type="entry name" value="D-LACTATE DEHYDROGENASE, MITOCHONDRIAL-RELATED"/>
    <property type="match status" value="1"/>
</dbReference>
<keyword evidence="4" id="KW-0560">Oxidoreductase</keyword>
<evidence type="ECO:0000256" key="1">
    <source>
        <dbReference type="ARBA" id="ARBA00008000"/>
    </source>
</evidence>
<dbReference type="RefSeq" id="WP_258779455.1">
    <property type="nucleotide sequence ID" value="NZ_JANUGP010000011.1"/>
</dbReference>
<gene>
    <name evidence="6" type="ORF">NX794_17305</name>
</gene>
<evidence type="ECO:0000313" key="7">
    <source>
        <dbReference type="Proteomes" id="UP001205612"/>
    </source>
</evidence>
<keyword evidence="2" id="KW-0285">Flavoprotein</keyword>
<name>A0ABT2B4E8_9ACTN</name>
<protein>
    <submittedName>
        <fullName evidence="6">FAD-binding protein</fullName>
    </submittedName>
</protein>
<dbReference type="Gene3D" id="3.30.465.10">
    <property type="match status" value="1"/>
</dbReference>
<proteinExistence type="inferred from homology"/>
<dbReference type="SUPFAM" id="SSF56176">
    <property type="entry name" value="FAD-binding/transporter-associated domain-like"/>
    <property type="match status" value="1"/>
</dbReference>
<sequence length="504" mass="53303">MTETVLAASAAAADPASGLALDDALAAVRRALGDDPERIVRAPEPGGNVSDFAGRLLPAMIRPAHAGQVPDVVRAFARPDAPPLHAVSTGRNWGLGSREAAHDGAVRLELDGLDRIRELDVEAGHAVVEPGVTQLRLTSELTGGPRMLNVTASSGHSSVLGNALDRGVGLRRQRTDDLVGLEVVLPDGEVIRVGWWPGARSAGLPTAGLAPNPYGLGPSLLHLFTQSPFGIVTAGVVRLLPRPEAQRVLRLAFDRDRLAAAVDELRHWHVQGLVHGVLKIYDTTSATTYGTAGGPGGYLTHIALGGTAAVADAMTGEVRRRADASGLFTSFARSDQEPPAADDVVARVVEHGYAGSVAHHEEMLRSAVGRDAELVDGEGGGWIFFLPLVPFTGRDVTAALRLLDQVHEETGIRPGATVNALDADVIDLVVSLRFPREGTGPRQAHAALDRLYELFGAAGYLPYRLDVDHGDWAGRLTDPGALALTRRLRDAVDPHRVIAPGRYV</sequence>
<evidence type="ECO:0000256" key="3">
    <source>
        <dbReference type="ARBA" id="ARBA00022827"/>
    </source>
</evidence>
<dbReference type="InterPro" id="IPR016167">
    <property type="entry name" value="FAD-bd_PCMH_sub1"/>
</dbReference>
<reference evidence="6 7" key="1">
    <citation type="submission" date="2022-08" db="EMBL/GenBank/DDBJ databases">
        <authorList>
            <person name="Somphong A."/>
            <person name="Phongsopitanun W."/>
        </authorList>
    </citation>
    <scope>NUCLEOTIDE SEQUENCE [LARGE SCALE GENOMIC DNA]</scope>
    <source>
        <strain evidence="6 7">LP11</strain>
    </source>
</reference>
<evidence type="ECO:0000256" key="2">
    <source>
        <dbReference type="ARBA" id="ARBA00022630"/>
    </source>
</evidence>
<dbReference type="EMBL" id="JANUGP010000011">
    <property type="protein sequence ID" value="MCS0602955.1"/>
    <property type="molecule type" value="Genomic_DNA"/>
</dbReference>
<comment type="similarity">
    <text evidence="1">Belongs to the FAD-binding oxidoreductase/transferase type 4 family.</text>
</comment>
<dbReference type="PROSITE" id="PS51387">
    <property type="entry name" value="FAD_PCMH"/>
    <property type="match status" value="1"/>
</dbReference>
<dbReference type="Gene3D" id="3.30.43.10">
    <property type="entry name" value="Uridine Diphospho-n-acetylenolpyruvylglucosamine Reductase, domain 2"/>
    <property type="match status" value="1"/>
</dbReference>
<dbReference type="InterPro" id="IPR016164">
    <property type="entry name" value="FAD-linked_Oxase-like_C"/>
</dbReference>
<dbReference type="Pfam" id="PF01565">
    <property type="entry name" value="FAD_binding_4"/>
    <property type="match status" value="1"/>
</dbReference>
<evidence type="ECO:0000256" key="4">
    <source>
        <dbReference type="ARBA" id="ARBA00023002"/>
    </source>
</evidence>
<dbReference type="PANTHER" id="PTHR11748">
    <property type="entry name" value="D-LACTATE DEHYDROGENASE"/>
    <property type="match status" value="1"/>
</dbReference>
<keyword evidence="7" id="KW-1185">Reference proteome</keyword>
<comment type="caution">
    <text evidence="6">The sequence shown here is derived from an EMBL/GenBank/DDBJ whole genome shotgun (WGS) entry which is preliminary data.</text>
</comment>
<dbReference type="InterPro" id="IPR016169">
    <property type="entry name" value="FAD-bd_PCMH_sub2"/>
</dbReference>